<dbReference type="Proteomes" id="UP000294933">
    <property type="component" value="Unassembled WGS sequence"/>
</dbReference>
<name>A0A4Y7PD70_9AGAM</name>
<evidence type="ECO:0000313" key="3">
    <source>
        <dbReference type="Proteomes" id="UP000294933"/>
    </source>
</evidence>
<accession>A0A4Y7PD70</accession>
<evidence type="ECO:0000313" key="2">
    <source>
        <dbReference type="EMBL" id="TDL13126.1"/>
    </source>
</evidence>
<reference evidence="2 3" key="1">
    <citation type="submission" date="2018-06" db="EMBL/GenBank/DDBJ databases">
        <title>A transcriptomic atlas of mushroom development highlights an independent origin of complex multicellularity.</title>
        <authorList>
            <consortium name="DOE Joint Genome Institute"/>
            <person name="Krizsan K."/>
            <person name="Almasi E."/>
            <person name="Merenyi Z."/>
            <person name="Sahu N."/>
            <person name="Viragh M."/>
            <person name="Koszo T."/>
            <person name="Mondo S."/>
            <person name="Kiss B."/>
            <person name="Balint B."/>
            <person name="Kues U."/>
            <person name="Barry K."/>
            <person name="Hegedus J.C."/>
            <person name="Henrissat B."/>
            <person name="Johnson J."/>
            <person name="Lipzen A."/>
            <person name="Ohm R."/>
            <person name="Nagy I."/>
            <person name="Pangilinan J."/>
            <person name="Yan J."/>
            <person name="Xiong Y."/>
            <person name="Grigoriev I.V."/>
            <person name="Hibbett D.S."/>
            <person name="Nagy L.G."/>
        </authorList>
    </citation>
    <scope>NUCLEOTIDE SEQUENCE [LARGE SCALE GENOMIC DNA]</scope>
    <source>
        <strain evidence="2 3">SZMC22713</strain>
    </source>
</reference>
<feature type="compositionally biased region" description="Basic residues" evidence="1">
    <location>
        <begin position="57"/>
        <end position="67"/>
    </location>
</feature>
<proteinExistence type="predicted"/>
<protein>
    <submittedName>
        <fullName evidence="2">Uncharacterized protein</fullName>
    </submittedName>
</protein>
<dbReference type="EMBL" id="ML170969">
    <property type="protein sequence ID" value="TDL13126.1"/>
    <property type="molecule type" value="Genomic_DNA"/>
</dbReference>
<feature type="region of interest" description="Disordered" evidence="1">
    <location>
        <begin position="1"/>
        <end position="97"/>
    </location>
</feature>
<evidence type="ECO:0000256" key="1">
    <source>
        <dbReference type="SAM" id="MobiDB-lite"/>
    </source>
</evidence>
<dbReference type="VEuPathDB" id="FungiDB:BD410DRAFT_847324"/>
<feature type="non-terminal residue" evidence="2">
    <location>
        <position position="97"/>
    </location>
</feature>
<gene>
    <name evidence="2" type="ORF">BD410DRAFT_847324</name>
</gene>
<feature type="compositionally biased region" description="Basic and acidic residues" evidence="1">
    <location>
        <begin position="1"/>
        <end position="14"/>
    </location>
</feature>
<dbReference type="AlphaFoldDB" id="A0A4Y7PD70"/>
<sequence length="97" mass="10764">MAKRTSVDKRRAPDLSDQETNAPVKKKHRRTDDNLEIAATLDAEEGPVEEGTPTRPKPTKTSKRKRKSVDSRSSSEDEIMSTRSKKKTASGKATNPN</sequence>
<organism evidence="2 3">
    <name type="scientific">Rickenella mellea</name>
    <dbReference type="NCBI Taxonomy" id="50990"/>
    <lineage>
        <taxon>Eukaryota</taxon>
        <taxon>Fungi</taxon>
        <taxon>Dikarya</taxon>
        <taxon>Basidiomycota</taxon>
        <taxon>Agaricomycotina</taxon>
        <taxon>Agaricomycetes</taxon>
        <taxon>Hymenochaetales</taxon>
        <taxon>Rickenellaceae</taxon>
        <taxon>Rickenella</taxon>
    </lineage>
</organism>
<keyword evidence="3" id="KW-1185">Reference proteome</keyword>